<reference evidence="2 3" key="1">
    <citation type="journal article" date="2019" name="Indoor Air">
        <title>Impacts of indoor surface finishes on bacterial viability.</title>
        <authorList>
            <person name="Hu J."/>
            <person name="Maamar S.B."/>
            <person name="Glawe A.J."/>
            <person name="Gottel N."/>
            <person name="Gilbert J.A."/>
            <person name="Hartmann E.M."/>
        </authorList>
    </citation>
    <scope>NUCLEOTIDE SEQUENCE [LARGE SCALE GENOMIC DNA]</scope>
    <source>
        <strain evidence="2 3">AF060A6</strain>
    </source>
</reference>
<dbReference type="GO" id="GO:0034069">
    <property type="term" value="F:aminoglycoside N-acetyltransferase activity"/>
    <property type="evidence" value="ECO:0007669"/>
    <property type="project" value="TreeGrafter"/>
</dbReference>
<keyword evidence="3" id="KW-1185">Reference proteome</keyword>
<keyword evidence="2" id="KW-0808">Transferase</keyword>
<proteinExistence type="predicted"/>
<dbReference type="Proteomes" id="UP000306477">
    <property type="component" value="Unassembled WGS sequence"/>
</dbReference>
<dbReference type="PANTHER" id="PTHR37817">
    <property type="entry name" value="N-ACETYLTRANSFERASE EIS"/>
    <property type="match status" value="1"/>
</dbReference>
<dbReference type="AlphaFoldDB" id="A0A4S3PUV2"/>
<dbReference type="GO" id="GO:0030649">
    <property type="term" value="P:aminoglycoside antibiotic catabolic process"/>
    <property type="evidence" value="ECO:0007669"/>
    <property type="project" value="TreeGrafter"/>
</dbReference>
<organism evidence="2 3">
    <name type="scientific">Bacillus timonensis</name>
    <dbReference type="NCBI Taxonomy" id="1033734"/>
    <lineage>
        <taxon>Bacteria</taxon>
        <taxon>Bacillati</taxon>
        <taxon>Bacillota</taxon>
        <taxon>Bacilli</taxon>
        <taxon>Bacillales</taxon>
        <taxon>Bacillaceae</taxon>
        <taxon>Bacillus</taxon>
    </lineage>
</organism>
<dbReference type="Pfam" id="PF13530">
    <property type="entry name" value="SCP2_2"/>
    <property type="match status" value="1"/>
</dbReference>
<comment type="caution">
    <text evidence="2">The sequence shown here is derived from an EMBL/GenBank/DDBJ whole genome shotgun (WGS) entry which is preliminary data.</text>
</comment>
<dbReference type="Pfam" id="PF17668">
    <property type="entry name" value="Acetyltransf_17"/>
    <property type="match status" value="1"/>
</dbReference>
<dbReference type="OrthoDB" id="9768284at2"/>
<dbReference type="SUPFAM" id="SSF55718">
    <property type="entry name" value="SCP-like"/>
    <property type="match status" value="1"/>
</dbReference>
<evidence type="ECO:0000313" key="3">
    <source>
        <dbReference type="Proteomes" id="UP000306477"/>
    </source>
</evidence>
<dbReference type="Pfam" id="PF13527">
    <property type="entry name" value="Acetyltransf_9"/>
    <property type="match status" value="1"/>
</dbReference>
<name>A0A4S3PUV2_9BACI</name>
<dbReference type="STRING" id="1033734.GCA_000285535_01062"/>
<dbReference type="Gene3D" id="3.30.1050.10">
    <property type="entry name" value="SCP2 sterol-binding domain"/>
    <property type="match status" value="1"/>
</dbReference>
<gene>
    <name evidence="2" type="ORF">E1I69_07985</name>
</gene>
<dbReference type="InterPro" id="IPR036527">
    <property type="entry name" value="SCP2_sterol-bd_dom_sf"/>
</dbReference>
<sequence length="381" mass="44776">MAIERMTEDQFMDSVRLSEYAFQYKVSEEQQEAVFKNLKKHQVYGIYENSMLAAKFHLIPLATNVGEQSFKMGGIAGVATYPEYRRRGYVKELLTFGLETMKTQGFTVSMLHPFDVSFYRKYGWELLSNRLKTVFQRSDLVMLEPVEGFVKRYLFENVHVDELKTIYSQYASQFSGMLVREDQWWKSVVDDLHIAIYYDTANQPIGYILYESKDNKMTVEEFVAINFEARQGLWNFICQHDSMISELEMITYEKEPLFFALTKQKTVKREIFPYFMVRIVDVDSFLKEYKFTGNETLRLQISDPFAPWNEKTFLVKEGEVRVTNETERTLKLSINALSTALFGHKRPTELFGAGMIEGTDQDIEAFEKMIPNRDAYMYDFF</sequence>
<protein>
    <submittedName>
        <fullName evidence="2">GNAT family N-acetyltransferase</fullName>
    </submittedName>
</protein>
<dbReference type="InterPro" id="IPR041380">
    <property type="entry name" value="Acetyltransf_17"/>
</dbReference>
<dbReference type="PROSITE" id="PS51186">
    <property type="entry name" value="GNAT"/>
    <property type="match status" value="1"/>
</dbReference>
<dbReference type="InterPro" id="IPR016181">
    <property type="entry name" value="Acyl_CoA_acyltransferase"/>
</dbReference>
<dbReference type="CDD" id="cd04301">
    <property type="entry name" value="NAT_SF"/>
    <property type="match status" value="1"/>
</dbReference>
<dbReference type="InterPro" id="IPR000182">
    <property type="entry name" value="GNAT_dom"/>
</dbReference>
<evidence type="ECO:0000313" key="2">
    <source>
        <dbReference type="EMBL" id="THE13274.1"/>
    </source>
</evidence>
<dbReference type="RefSeq" id="WP_136379085.1">
    <property type="nucleotide sequence ID" value="NZ_SLUB01000010.1"/>
</dbReference>
<dbReference type="PANTHER" id="PTHR37817:SF1">
    <property type="entry name" value="N-ACETYLTRANSFERASE EIS"/>
    <property type="match status" value="1"/>
</dbReference>
<accession>A0A4S3PUV2</accession>
<dbReference type="SUPFAM" id="SSF55729">
    <property type="entry name" value="Acyl-CoA N-acyltransferases (Nat)"/>
    <property type="match status" value="1"/>
</dbReference>
<dbReference type="Gene3D" id="3.40.630.30">
    <property type="match status" value="2"/>
</dbReference>
<dbReference type="EMBL" id="SLUB01000010">
    <property type="protein sequence ID" value="THE13274.1"/>
    <property type="molecule type" value="Genomic_DNA"/>
</dbReference>
<evidence type="ECO:0000259" key="1">
    <source>
        <dbReference type="PROSITE" id="PS51186"/>
    </source>
</evidence>
<dbReference type="InterPro" id="IPR025559">
    <property type="entry name" value="Eis_dom"/>
</dbReference>
<dbReference type="InterPro" id="IPR051554">
    <property type="entry name" value="Acetyltransferase_Eis"/>
</dbReference>
<feature type="domain" description="N-acetyltransferase" evidence="1">
    <location>
        <begin position="1"/>
        <end position="147"/>
    </location>
</feature>